<comment type="caution">
    <text evidence="17">Lacks conserved residue(s) required for the propagation of feature annotation.</text>
</comment>
<feature type="binding site" evidence="18">
    <location>
        <position position="70"/>
    </location>
    <ligand>
        <name>K(+)</name>
        <dbReference type="ChEBI" id="CHEBI:29103"/>
    </ligand>
</feature>
<evidence type="ECO:0000256" key="14">
    <source>
        <dbReference type="ARBA" id="ARBA00025153"/>
    </source>
</evidence>
<dbReference type="Gene3D" id="3.40.1190.20">
    <property type="match status" value="1"/>
</dbReference>
<dbReference type="PANTHER" id="PTHR12592">
    <property type="entry name" value="ATP-DEPENDENT (S)-NAD(P)H-HYDRATE DEHYDRATASE FAMILY MEMBER"/>
    <property type="match status" value="1"/>
</dbReference>
<evidence type="ECO:0000256" key="16">
    <source>
        <dbReference type="ARBA" id="ARBA00049209"/>
    </source>
</evidence>
<dbReference type="PROSITE" id="PS01050">
    <property type="entry name" value="YJEF_C_2"/>
    <property type="match status" value="1"/>
</dbReference>
<evidence type="ECO:0000259" key="21">
    <source>
        <dbReference type="PROSITE" id="PS51385"/>
    </source>
</evidence>
<dbReference type="SUPFAM" id="SSF53613">
    <property type="entry name" value="Ribokinase-like"/>
    <property type="match status" value="1"/>
</dbReference>
<evidence type="ECO:0000256" key="8">
    <source>
        <dbReference type="ARBA" id="ARBA00022857"/>
    </source>
</evidence>
<dbReference type="SUPFAM" id="SSF64153">
    <property type="entry name" value="YjeF N-terminal domain-like"/>
    <property type="match status" value="1"/>
</dbReference>
<comment type="catalytic activity">
    <reaction evidence="16 17 19">
        <text>(6S)-NADPHX + ADP = AMP + phosphate + NADPH + H(+)</text>
        <dbReference type="Rhea" id="RHEA:32235"/>
        <dbReference type="ChEBI" id="CHEBI:15378"/>
        <dbReference type="ChEBI" id="CHEBI:43474"/>
        <dbReference type="ChEBI" id="CHEBI:57783"/>
        <dbReference type="ChEBI" id="CHEBI:64076"/>
        <dbReference type="ChEBI" id="CHEBI:456215"/>
        <dbReference type="ChEBI" id="CHEBI:456216"/>
        <dbReference type="EC" id="4.2.1.136"/>
    </reaction>
</comment>
<dbReference type="GO" id="GO:0052856">
    <property type="term" value="F:NAD(P)HX epimerase activity"/>
    <property type="evidence" value="ECO:0007669"/>
    <property type="project" value="UniProtKB-UniRule"/>
</dbReference>
<comment type="function">
    <text evidence="14 19">Bifunctional enzyme that catalyzes the epimerization of the S- and R-forms of NAD(P)HX and the dehydration of the S-form of NAD(P)HX at the expense of ADP, which is converted to AMP. This allows the repair of both epimers of NAD(P)HX, a damaged form of NAD(P)H that is a result of enzymatic or heat-dependent hydration.</text>
</comment>
<dbReference type="Pfam" id="PF03853">
    <property type="entry name" value="YjeF_N"/>
    <property type="match status" value="1"/>
</dbReference>
<feature type="binding site" evidence="18">
    <location>
        <position position="163"/>
    </location>
    <ligand>
        <name>(6S)-NADPHX</name>
        <dbReference type="ChEBI" id="CHEBI:64076"/>
    </ligand>
</feature>
<accession>A0A1Y6BRG6</accession>
<evidence type="ECO:0000256" key="6">
    <source>
        <dbReference type="ARBA" id="ARBA00022741"/>
    </source>
</evidence>
<evidence type="ECO:0000256" key="13">
    <source>
        <dbReference type="ARBA" id="ARBA00023268"/>
    </source>
</evidence>
<comment type="similarity">
    <text evidence="3 19">In the N-terminal section; belongs to the NnrE/AIBP family.</text>
</comment>
<evidence type="ECO:0000256" key="15">
    <source>
        <dbReference type="ARBA" id="ARBA00048238"/>
    </source>
</evidence>
<keyword evidence="13" id="KW-0511">Multifunctional enzyme</keyword>
<keyword evidence="11 18" id="KW-0413">Isomerase</keyword>
<gene>
    <name evidence="18" type="primary">nnrE</name>
    <name evidence="17" type="synonym">nnrD</name>
    <name evidence="22" type="ORF">SAMN05428998_10891</name>
</gene>
<dbReference type="InterPro" id="IPR036652">
    <property type="entry name" value="YjeF_N_dom_sf"/>
</dbReference>
<feature type="binding site" evidence="18">
    <location>
        <position position="130"/>
    </location>
    <ligand>
        <name>K(+)</name>
        <dbReference type="ChEBI" id="CHEBI:29103"/>
    </ligand>
</feature>
<evidence type="ECO:0000256" key="10">
    <source>
        <dbReference type="ARBA" id="ARBA00023027"/>
    </source>
</evidence>
<evidence type="ECO:0000256" key="7">
    <source>
        <dbReference type="ARBA" id="ARBA00022840"/>
    </source>
</evidence>
<evidence type="ECO:0000256" key="9">
    <source>
        <dbReference type="ARBA" id="ARBA00022958"/>
    </source>
</evidence>
<dbReference type="RefSeq" id="WP_322111193.1">
    <property type="nucleotide sequence ID" value="NZ_FWZX01000008.1"/>
</dbReference>
<dbReference type="Pfam" id="PF01256">
    <property type="entry name" value="Carb_kinase"/>
    <property type="match status" value="1"/>
</dbReference>
<comment type="similarity">
    <text evidence="17">Belongs to the NnrD/CARKD family.</text>
</comment>
<dbReference type="GO" id="GO:0052855">
    <property type="term" value="F:ADP-dependent NAD(P)H-hydrate dehydratase activity"/>
    <property type="evidence" value="ECO:0007669"/>
    <property type="project" value="UniProtKB-UniRule"/>
</dbReference>
<keyword evidence="23" id="KW-1185">Reference proteome</keyword>
<dbReference type="NCBIfam" id="TIGR00196">
    <property type="entry name" value="yjeF_cterm"/>
    <property type="match status" value="1"/>
</dbReference>
<dbReference type="PANTHER" id="PTHR12592:SF0">
    <property type="entry name" value="ATP-DEPENDENT (S)-NAD(P)H-HYDRATE DEHYDRATASE"/>
    <property type="match status" value="1"/>
</dbReference>
<keyword evidence="8 17" id="KW-0521">NADP</keyword>
<keyword evidence="12 17" id="KW-0456">Lyase</keyword>
<dbReference type="InterPro" id="IPR029056">
    <property type="entry name" value="Ribokinase-like"/>
</dbReference>
<evidence type="ECO:0000256" key="5">
    <source>
        <dbReference type="ARBA" id="ARBA00022723"/>
    </source>
</evidence>
<feature type="binding site" evidence="17">
    <location>
        <position position="441"/>
    </location>
    <ligand>
        <name>(6S)-NADPHX</name>
        <dbReference type="ChEBI" id="CHEBI:64076"/>
    </ligand>
</feature>
<dbReference type="InterPro" id="IPR000631">
    <property type="entry name" value="CARKD"/>
</dbReference>
<dbReference type="EC" id="5.1.99.6" evidence="19"/>
<dbReference type="EC" id="4.2.1.136" evidence="19"/>
<dbReference type="PROSITE" id="PS51385">
    <property type="entry name" value="YJEF_N"/>
    <property type="match status" value="1"/>
</dbReference>
<organism evidence="22 23">
    <name type="scientific">Tistlia consotensis USBA 355</name>
    <dbReference type="NCBI Taxonomy" id="560819"/>
    <lineage>
        <taxon>Bacteria</taxon>
        <taxon>Pseudomonadati</taxon>
        <taxon>Pseudomonadota</taxon>
        <taxon>Alphaproteobacteria</taxon>
        <taxon>Rhodospirillales</taxon>
        <taxon>Rhodovibrionaceae</taxon>
        <taxon>Tistlia</taxon>
    </lineage>
</organism>
<evidence type="ECO:0000256" key="4">
    <source>
        <dbReference type="ARBA" id="ARBA00009524"/>
    </source>
</evidence>
<evidence type="ECO:0000256" key="18">
    <source>
        <dbReference type="HAMAP-Rule" id="MF_01966"/>
    </source>
</evidence>
<keyword evidence="6 17" id="KW-0547">Nucleotide-binding</keyword>
<comment type="cofactor">
    <cofactor evidence="18 19">
        <name>K(+)</name>
        <dbReference type="ChEBI" id="CHEBI:29103"/>
    </cofactor>
    <text evidence="18 19">Binds 1 potassium ion per subunit.</text>
</comment>
<comment type="subunit">
    <text evidence="17">Homotetramer.</text>
</comment>
<feature type="binding site" evidence="18">
    <location>
        <position position="166"/>
    </location>
    <ligand>
        <name>K(+)</name>
        <dbReference type="ChEBI" id="CHEBI:29103"/>
    </ligand>
</feature>
<feature type="binding site" evidence="17">
    <location>
        <position position="327"/>
    </location>
    <ligand>
        <name>(6S)-NADPHX</name>
        <dbReference type="ChEBI" id="CHEBI:64076"/>
    </ligand>
</feature>
<feature type="binding site" evidence="18">
    <location>
        <begin position="134"/>
        <end position="140"/>
    </location>
    <ligand>
        <name>(6S)-NADPHX</name>
        <dbReference type="ChEBI" id="CHEBI:64076"/>
    </ligand>
</feature>
<comment type="similarity">
    <text evidence="4 19">In the C-terminal section; belongs to the NnrD/CARKD family.</text>
</comment>
<dbReference type="Proteomes" id="UP000192917">
    <property type="component" value="Unassembled WGS sequence"/>
</dbReference>
<evidence type="ECO:0000256" key="1">
    <source>
        <dbReference type="ARBA" id="ARBA00000013"/>
    </source>
</evidence>
<protein>
    <recommendedName>
        <fullName evidence="19">Bifunctional NAD(P)H-hydrate repair enzyme</fullName>
    </recommendedName>
    <alternativeName>
        <fullName evidence="19">Nicotinamide nucleotide repair protein</fullName>
    </alternativeName>
    <domain>
        <recommendedName>
            <fullName evidence="19">ADP-dependent (S)-NAD(P)H-hydrate dehydratase</fullName>
            <ecNumber evidence="19">4.2.1.136</ecNumber>
        </recommendedName>
        <alternativeName>
            <fullName evidence="19">ADP-dependent NAD(P)HX dehydratase</fullName>
        </alternativeName>
    </domain>
    <domain>
        <recommendedName>
            <fullName evidence="19">NAD(P)H-hydrate epimerase</fullName>
            <ecNumber evidence="19">5.1.99.6</ecNumber>
        </recommendedName>
    </domain>
</protein>
<comment type="function">
    <text evidence="18">Catalyzes the epimerization of the S- and R-forms of NAD(P)HX, a damaged form of NAD(P)H that is a result of enzymatic or heat-dependent hydration. This is a prerequisite for the S-specific NAD(P)H-hydrate dehydratase to allow the repair of both epimers of NAD(P)HX.</text>
</comment>
<dbReference type="InterPro" id="IPR004443">
    <property type="entry name" value="YjeF_N_dom"/>
</dbReference>
<evidence type="ECO:0000256" key="12">
    <source>
        <dbReference type="ARBA" id="ARBA00023239"/>
    </source>
</evidence>
<dbReference type="CDD" id="cd01171">
    <property type="entry name" value="YXKO-related"/>
    <property type="match status" value="1"/>
</dbReference>
<comment type="catalytic activity">
    <reaction evidence="15 17 19">
        <text>(6S)-NADHX + ADP = AMP + phosphate + NADH + H(+)</text>
        <dbReference type="Rhea" id="RHEA:32223"/>
        <dbReference type="ChEBI" id="CHEBI:15378"/>
        <dbReference type="ChEBI" id="CHEBI:43474"/>
        <dbReference type="ChEBI" id="CHEBI:57945"/>
        <dbReference type="ChEBI" id="CHEBI:64074"/>
        <dbReference type="ChEBI" id="CHEBI:456215"/>
        <dbReference type="ChEBI" id="CHEBI:456216"/>
        <dbReference type="EC" id="4.2.1.136"/>
    </reaction>
</comment>
<feature type="domain" description="YjeF N-terminal" evidence="21">
    <location>
        <begin position="23"/>
        <end position="221"/>
    </location>
</feature>
<evidence type="ECO:0000313" key="22">
    <source>
        <dbReference type="EMBL" id="SMF24430.1"/>
    </source>
</evidence>
<dbReference type="InterPro" id="IPR017953">
    <property type="entry name" value="Carbohydrate_kinase_pred_CS"/>
</dbReference>
<evidence type="ECO:0000256" key="3">
    <source>
        <dbReference type="ARBA" id="ARBA00006001"/>
    </source>
</evidence>
<evidence type="ECO:0000259" key="20">
    <source>
        <dbReference type="PROSITE" id="PS51383"/>
    </source>
</evidence>
<dbReference type="EMBL" id="FWZX01000008">
    <property type="protein sequence ID" value="SMF24430.1"/>
    <property type="molecule type" value="Genomic_DNA"/>
</dbReference>
<comment type="function">
    <text evidence="17">Catalyzes the dehydration of the S-form of NAD(P)HX at the expense of ADP, which is converted to AMP. Together with NAD(P)HX epimerase, which catalyzes the epimerization of the S- and R-forms, the enzyme allows the repair of both epimers of NAD(P)HX, a damaged form of NAD(P)H that is a result of enzymatic or heat-dependent hydration.</text>
</comment>
<dbReference type="GO" id="GO:0005524">
    <property type="term" value="F:ATP binding"/>
    <property type="evidence" value="ECO:0007669"/>
    <property type="project" value="UniProtKB-UniRule"/>
</dbReference>
<evidence type="ECO:0000313" key="23">
    <source>
        <dbReference type="Proteomes" id="UP000192917"/>
    </source>
</evidence>
<dbReference type="PIRSF" id="PIRSF017184">
    <property type="entry name" value="Nnr"/>
    <property type="match status" value="1"/>
</dbReference>
<comment type="similarity">
    <text evidence="18">Belongs to the NnrE/AIBP family.</text>
</comment>
<dbReference type="GO" id="GO:0110051">
    <property type="term" value="P:metabolite repair"/>
    <property type="evidence" value="ECO:0007669"/>
    <property type="project" value="TreeGrafter"/>
</dbReference>
<dbReference type="AlphaFoldDB" id="A0A1Y6BRG6"/>
<feature type="binding site" evidence="17">
    <location>
        <position position="378"/>
    </location>
    <ligand>
        <name>(6S)-NADPHX</name>
        <dbReference type="ChEBI" id="CHEBI:64076"/>
    </ligand>
</feature>
<evidence type="ECO:0000256" key="2">
    <source>
        <dbReference type="ARBA" id="ARBA00000909"/>
    </source>
</evidence>
<evidence type="ECO:0000256" key="17">
    <source>
        <dbReference type="HAMAP-Rule" id="MF_01965"/>
    </source>
</evidence>
<feature type="binding site" evidence="17">
    <location>
        <position position="440"/>
    </location>
    <ligand>
        <name>AMP</name>
        <dbReference type="ChEBI" id="CHEBI:456215"/>
    </ligand>
</feature>
<keyword evidence="9 18" id="KW-0630">Potassium</keyword>
<name>A0A1Y6BRG6_9PROT</name>
<dbReference type="PROSITE" id="PS51383">
    <property type="entry name" value="YJEF_C_3"/>
    <property type="match status" value="1"/>
</dbReference>
<dbReference type="STRING" id="560819.SAMN05428998_10891"/>
<evidence type="ECO:0000256" key="19">
    <source>
        <dbReference type="PIRNR" id="PIRNR017184"/>
    </source>
</evidence>
<dbReference type="NCBIfam" id="TIGR00197">
    <property type="entry name" value="yjeF_nterm"/>
    <property type="match status" value="1"/>
</dbReference>
<dbReference type="GO" id="GO:0046496">
    <property type="term" value="P:nicotinamide nucleotide metabolic process"/>
    <property type="evidence" value="ECO:0007669"/>
    <property type="project" value="UniProtKB-UniRule"/>
</dbReference>
<comment type="catalytic activity">
    <reaction evidence="2 18 19">
        <text>(6R)-NADPHX = (6S)-NADPHX</text>
        <dbReference type="Rhea" id="RHEA:32227"/>
        <dbReference type="ChEBI" id="CHEBI:64076"/>
        <dbReference type="ChEBI" id="CHEBI:64077"/>
        <dbReference type="EC" id="5.1.99.6"/>
    </reaction>
</comment>
<feature type="binding site" evidence="17">
    <location>
        <position position="264"/>
    </location>
    <ligand>
        <name>(6S)-NADPHX</name>
        <dbReference type="ChEBI" id="CHEBI:64076"/>
    </ligand>
</feature>
<keyword evidence="7 17" id="KW-0067">ATP-binding</keyword>
<feature type="domain" description="YjeF C-terminal" evidence="20">
    <location>
        <begin position="231"/>
        <end position="495"/>
    </location>
</feature>
<comment type="catalytic activity">
    <reaction evidence="1 18 19">
        <text>(6R)-NADHX = (6S)-NADHX</text>
        <dbReference type="Rhea" id="RHEA:32215"/>
        <dbReference type="ChEBI" id="CHEBI:64074"/>
        <dbReference type="ChEBI" id="CHEBI:64075"/>
        <dbReference type="EC" id="5.1.99.6"/>
    </reaction>
</comment>
<keyword evidence="5 18" id="KW-0479">Metal-binding</keyword>
<dbReference type="GO" id="GO:0046872">
    <property type="term" value="F:metal ion binding"/>
    <property type="evidence" value="ECO:0007669"/>
    <property type="project" value="UniProtKB-UniRule"/>
</dbReference>
<dbReference type="HAMAP" id="MF_01966">
    <property type="entry name" value="NADHX_epimerase"/>
    <property type="match status" value="1"/>
</dbReference>
<dbReference type="HAMAP" id="MF_01965">
    <property type="entry name" value="NADHX_dehydratase"/>
    <property type="match status" value="1"/>
</dbReference>
<comment type="cofactor">
    <cofactor evidence="17">
        <name>Mg(2+)</name>
        <dbReference type="ChEBI" id="CHEBI:18420"/>
    </cofactor>
</comment>
<feature type="binding site" evidence="18">
    <location>
        <begin position="69"/>
        <end position="73"/>
    </location>
    <ligand>
        <name>(6S)-NADPHX</name>
        <dbReference type="ChEBI" id="CHEBI:64076"/>
    </ligand>
</feature>
<sequence>MIEEAKGAAPVAPEALLLSVAEMAAADRAAMARGVAGTELMEQAGRAVELAIRARWSARPTLVLCGPGNNGGDGFVAARRLQAAGWPVRLALLGTGDGLTGDAAHHAALWEGPVEALAPAGLAGAELIVDALFGAGLSRPLEGAAAATVEAANAAAVPLVAVDVPSGLSGDTGAPLGPLAAEAALTVTFFRKKPGHLLYPGRRLCGEIRLADIGIPDSVLPELALKAWQNGPALWRSAFPRRRPESHKYDYGHAVVAGGPMTGAARLAALAALRVGAGLVSIAARPEDRVIYALASPSLIVRDCAEPAAWEALIEDERLNALVVGPGLGRGDTAWQLAHAALATGRATVLDADAVTAAEGRGHALFRAVRGPVVLTPHDGEFRRLFPDLEGDRLVRARRAAERSGCVVLLKGADGVVAAPDGRAAITVNAPPALATAGTGDVLAGTIGGLLAQGMPAFEAAAAGAWLQGEAAALAGAGMISQDLPERISQVLRGAAFS</sequence>
<reference evidence="22 23" key="1">
    <citation type="submission" date="2017-04" db="EMBL/GenBank/DDBJ databases">
        <authorList>
            <person name="Afonso C.L."/>
            <person name="Miller P.J."/>
            <person name="Scott M.A."/>
            <person name="Spackman E."/>
            <person name="Goraichik I."/>
            <person name="Dimitrov K.M."/>
            <person name="Suarez D.L."/>
            <person name="Swayne D.E."/>
        </authorList>
    </citation>
    <scope>NUCLEOTIDE SEQUENCE [LARGE SCALE GENOMIC DNA]</scope>
    <source>
        <strain evidence="22 23">USBA 355</strain>
    </source>
</reference>
<dbReference type="InterPro" id="IPR030677">
    <property type="entry name" value="Nnr"/>
</dbReference>
<dbReference type="Gene3D" id="3.40.50.10260">
    <property type="entry name" value="YjeF N-terminal domain"/>
    <property type="match status" value="1"/>
</dbReference>
<evidence type="ECO:0000256" key="11">
    <source>
        <dbReference type="ARBA" id="ARBA00023235"/>
    </source>
</evidence>
<proteinExistence type="inferred from homology"/>
<keyword evidence="10 17" id="KW-0520">NAD</keyword>